<proteinExistence type="predicted"/>
<name>A0A4R0MQG1_9SPHI</name>
<dbReference type="Proteomes" id="UP000292884">
    <property type="component" value="Unassembled WGS sequence"/>
</dbReference>
<gene>
    <name evidence="2" type="ORF">EZ428_19115</name>
</gene>
<dbReference type="AlphaFoldDB" id="A0A4R0MQG1"/>
<feature type="domain" description="3-keto-alpha-glucoside-1,2-lyase/3-keto-2-hydroxy-glucal hydratase" evidence="1">
    <location>
        <begin position="20"/>
        <end position="226"/>
    </location>
</feature>
<dbReference type="PROSITE" id="PS00444">
    <property type="entry name" value="POLYPRENYL_SYNTHASE_2"/>
    <property type="match status" value="1"/>
</dbReference>
<accession>A0A4R0MQG1</accession>
<evidence type="ECO:0000313" key="3">
    <source>
        <dbReference type="Proteomes" id="UP000292884"/>
    </source>
</evidence>
<evidence type="ECO:0000259" key="1">
    <source>
        <dbReference type="Pfam" id="PF06439"/>
    </source>
</evidence>
<keyword evidence="3" id="KW-1185">Reference proteome</keyword>
<evidence type="ECO:0000313" key="2">
    <source>
        <dbReference type="EMBL" id="TCC88807.1"/>
    </source>
</evidence>
<protein>
    <submittedName>
        <fullName evidence="2">DUF1080 domain-containing protein</fullName>
    </submittedName>
</protein>
<sequence length="229" mass="25577">MGQDKSLTQNKLTNKEVKKGYQLLFDGETSNGWRSVSKTTFPNQGWEIINGELRVLPAAKNSHVANGGDIVTQRKFKYFDLTLDYKIAPGGNSGLKYFVTNEKGASLGLEFQILDDLLNEDAKAGVNGNHTSASLYDMITAKKAKAKELAAGNWNNIRLIVYPNKRIVHYLNGKIVVDYRKGSPEFTALIAKSKYSKIPNFVTNDEGYLLLQDHGSEISFRNIKIKELN</sequence>
<dbReference type="Pfam" id="PF06439">
    <property type="entry name" value="3keto-disac_hyd"/>
    <property type="match status" value="1"/>
</dbReference>
<dbReference type="GO" id="GO:0016787">
    <property type="term" value="F:hydrolase activity"/>
    <property type="evidence" value="ECO:0007669"/>
    <property type="project" value="InterPro"/>
</dbReference>
<dbReference type="OrthoDB" id="9806233at2"/>
<dbReference type="InterPro" id="IPR010496">
    <property type="entry name" value="AL/BT2_dom"/>
</dbReference>
<dbReference type="InterPro" id="IPR033749">
    <property type="entry name" value="Polyprenyl_synt_CS"/>
</dbReference>
<comment type="caution">
    <text evidence="2">The sequence shown here is derived from an EMBL/GenBank/DDBJ whole genome shotgun (WGS) entry which is preliminary data.</text>
</comment>
<organism evidence="2 3">
    <name type="scientific">Pedobacter frigiditerrae</name>
    <dbReference type="NCBI Taxonomy" id="2530452"/>
    <lineage>
        <taxon>Bacteria</taxon>
        <taxon>Pseudomonadati</taxon>
        <taxon>Bacteroidota</taxon>
        <taxon>Sphingobacteriia</taxon>
        <taxon>Sphingobacteriales</taxon>
        <taxon>Sphingobacteriaceae</taxon>
        <taxon>Pedobacter</taxon>
    </lineage>
</organism>
<dbReference type="Gene3D" id="2.60.120.560">
    <property type="entry name" value="Exo-inulinase, domain 1"/>
    <property type="match status" value="1"/>
</dbReference>
<reference evidence="2 3" key="1">
    <citation type="submission" date="2019-02" db="EMBL/GenBank/DDBJ databases">
        <title>Pedobacter sp. RP-1-13 sp. nov., isolated from Arctic soil.</title>
        <authorList>
            <person name="Dahal R.H."/>
        </authorList>
    </citation>
    <scope>NUCLEOTIDE SEQUENCE [LARGE SCALE GENOMIC DNA]</scope>
    <source>
        <strain evidence="2 3">RP-1-13</strain>
    </source>
</reference>
<dbReference type="EMBL" id="SJSK01000005">
    <property type="protein sequence ID" value="TCC88807.1"/>
    <property type="molecule type" value="Genomic_DNA"/>
</dbReference>